<feature type="compositionally biased region" description="Low complexity" evidence="1">
    <location>
        <begin position="178"/>
        <end position="189"/>
    </location>
</feature>
<sequence>MRPILLATVFLTGNIFFSQGGAAADDKKKPAPTVAEVSVANWEQPKELKKGKDAIFWVWYENGFWYLRTTGGKDVHRFQGLITVTGGKLSNLKGLGGEKKGKLADQYVFNKDRTMLEFDFRTGGQWDGLNFAVDENATAMKFELKVDGVARPAQVKIGKDGEHPAEADFITPARPVNKTPAAATGKPKK</sequence>
<evidence type="ECO:0000313" key="3">
    <source>
        <dbReference type="Proteomes" id="UP000324974"/>
    </source>
</evidence>
<organism evidence="2 3">
    <name type="scientific">Limnoglobus roseus</name>
    <dbReference type="NCBI Taxonomy" id="2598579"/>
    <lineage>
        <taxon>Bacteria</taxon>
        <taxon>Pseudomonadati</taxon>
        <taxon>Planctomycetota</taxon>
        <taxon>Planctomycetia</taxon>
        <taxon>Gemmatales</taxon>
        <taxon>Gemmataceae</taxon>
        <taxon>Limnoglobus</taxon>
    </lineage>
</organism>
<reference evidence="3" key="1">
    <citation type="submission" date="2019-08" db="EMBL/GenBank/DDBJ databases">
        <title>Limnoglobus roseus gen. nov., sp. nov., a novel freshwater planctomycete with a giant genome from the family Gemmataceae.</title>
        <authorList>
            <person name="Kulichevskaya I.S."/>
            <person name="Naumoff D.G."/>
            <person name="Miroshnikov K."/>
            <person name="Ivanova A."/>
            <person name="Philippov D.A."/>
            <person name="Hakobyan A."/>
            <person name="Rijpstra I.C."/>
            <person name="Sinninghe Damste J.S."/>
            <person name="Liesack W."/>
            <person name="Dedysh S.N."/>
        </authorList>
    </citation>
    <scope>NUCLEOTIDE SEQUENCE [LARGE SCALE GENOMIC DNA]</scope>
    <source>
        <strain evidence="3">PX52</strain>
    </source>
</reference>
<evidence type="ECO:0000313" key="2">
    <source>
        <dbReference type="EMBL" id="QEL18404.1"/>
    </source>
</evidence>
<dbReference type="AlphaFoldDB" id="A0A5C1AMH4"/>
<dbReference type="Proteomes" id="UP000324974">
    <property type="component" value="Chromosome"/>
</dbReference>
<feature type="region of interest" description="Disordered" evidence="1">
    <location>
        <begin position="160"/>
        <end position="189"/>
    </location>
</feature>
<gene>
    <name evidence="2" type="ORF">PX52LOC_05428</name>
</gene>
<evidence type="ECO:0000256" key="1">
    <source>
        <dbReference type="SAM" id="MobiDB-lite"/>
    </source>
</evidence>
<dbReference type="RefSeq" id="WP_168219218.1">
    <property type="nucleotide sequence ID" value="NZ_CP042425.1"/>
</dbReference>
<dbReference type="KEGG" id="lrs:PX52LOC_05428"/>
<protein>
    <submittedName>
        <fullName evidence="2">Uncharacterized protein</fullName>
    </submittedName>
</protein>
<name>A0A5C1AMH4_9BACT</name>
<proteinExistence type="predicted"/>
<accession>A0A5C1AMH4</accession>
<keyword evidence="3" id="KW-1185">Reference proteome</keyword>
<dbReference type="EMBL" id="CP042425">
    <property type="protein sequence ID" value="QEL18404.1"/>
    <property type="molecule type" value="Genomic_DNA"/>
</dbReference>